<dbReference type="SMART" id="SM00479">
    <property type="entry name" value="EXOIII"/>
    <property type="match status" value="1"/>
</dbReference>
<dbReference type="GO" id="GO:0006364">
    <property type="term" value="P:rRNA processing"/>
    <property type="evidence" value="ECO:0007669"/>
    <property type="project" value="TreeGrafter"/>
</dbReference>
<keyword evidence="1" id="KW-0540">Nuclease</keyword>
<evidence type="ECO:0000313" key="6">
    <source>
        <dbReference type="Proteomes" id="UP001220324"/>
    </source>
</evidence>
<dbReference type="GO" id="GO:0004527">
    <property type="term" value="F:exonuclease activity"/>
    <property type="evidence" value="ECO:0007669"/>
    <property type="project" value="UniProtKB-KW"/>
</dbReference>
<feature type="domain" description="Exonuclease" evidence="4">
    <location>
        <begin position="29"/>
        <end position="204"/>
    </location>
</feature>
<protein>
    <submittedName>
        <fullName evidence="5">Ribonuclease H-like protein</fullName>
    </submittedName>
</protein>
<accession>A0AAD6GAK8</accession>
<dbReference type="InterPro" id="IPR012337">
    <property type="entry name" value="RNaseH-like_sf"/>
</dbReference>
<dbReference type="GO" id="GO:0000027">
    <property type="term" value="P:ribosomal large subunit assembly"/>
    <property type="evidence" value="ECO:0007669"/>
    <property type="project" value="TreeGrafter"/>
</dbReference>
<dbReference type="InterPro" id="IPR047021">
    <property type="entry name" value="REXO1/3/4-like"/>
</dbReference>
<dbReference type="Proteomes" id="UP001220324">
    <property type="component" value="Unassembled WGS sequence"/>
</dbReference>
<dbReference type="InterPro" id="IPR013520">
    <property type="entry name" value="Ribonucl_H"/>
</dbReference>
<comment type="caution">
    <text evidence="5">The sequence shown here is derived from an EMBL/GenBank/DDBJ whole genome shotgun (WGS) entry which is preliminary data.</text>
</comment>
<evidence type="ECO:0000256" key="3">
    <source>
        <dbReference type="ARBA" id="ARBA00022839"/>
    </source>
</evidence>
<dbReference type="Gene3D" id="3.30.420.10">
    <property type="entry name" value="Ribonuclease H-like superfamily/Ribonuclease H"/>
    <property type="match status" value="1"/>
</dbReference>
<evidence type="ECO:0000259" key="4">
    <source>
        <dbReference type="SMART" id="SM00479"/>
    </source>
</evidence>
<dbReference type="InterPro" id="IPR036397">
    <property type="entry name" value="RNaseH_sf"/>
</dbReference>
<dbReference type="GO" id="GO:0005634">
    <property type="term" value="C:nucleus"/>
    <property type="evidence" value="ECO:0007669"/>
    <property type="project" value="TreeGrafter"/>
</dbReference>
<keyword evidence="6" id="KW-1185">Reference proteome</keyword>
<evidence type="ECO:0000256" key="1">
    <source>
        <dbReference type="ARBA" id="ARBA00022722"/>
    </source>
</evidence>
<keyword evidence="3" id="KW-0269">Exonuclease</keyword>
<dbReference type="AlphaFoldDB" id="A0AAD6GAK8"/>
<reference evidence="5 6" key="1">
    <citation type="journal article" date="2023" name="IMA Fungus">
        <title>Comparative genomic study of the Penicillium genus elucidates a diverse pangenome and 15 lateral gene transfer events.</title>
        <authorList>
            <person name="Petersen C."/>
            <person name="Sorensen T."/>
            <person name="Nielsen M.R."/>
            <person name="Sondergaard T.E."/>
            <person name="Sorensen J.L."/>
            <person name="Fitzpatrick D.A."/>
            <person name="Frisvad J.C."/>
            <person name="Nielsen K.L."/>
        </authorList>
    </citation>
    <scope>NUCLEOTIDE SEQUENCE [LARGE SCALE GENOMIC DNA]</scope>
    <source>
        <strain evidence="5 6">IBT 35679</strain>
    </source>
</reference>
<dbReference type="PANTHER" id="PTHR12801">
    <property type="entry name" value="RNA EXONUCLEASE REXO1 / RECO3 FAMILY MEMBER-RELATED"/>
    <property type="match status" value="1"/>
</dbReference>
<keyword evidence="2" id="KW-0378">Hydrolase</keyword>
<evidence type="ECO:0000256" key="2">
    <source>
        <dbReference type="ARBA" id="ARBA00022801"/>
    </source>
</evidence>
<gene>
    <name evidence="5" type="ORF">N7494_011882</name>
</gene>
<proteinExistence type="predicted"/>
<organism evidence="5 6">
    <name type="scientific">Penicillium frequentans</name>
    <dbReference type="NCBI Taxonomy" id="3151616"/>
    <lineage>
        <taxon>Eukaryota</taxon>
        <taxon>Fungi</taxon>
        <taxon>Dikarya</taxon>
        <taxon>Ascomycota</taxon>
        <taxon>Pezizomycotina</taxon>
        <taxon>Eurotiomycetes</taxon>
        <taxon>Eurotiomycetidae</taxon>
        <taxon>Eurotiales</taxon>
        <taxon>Aspergillaceae</taxon>
        <taxon>Penicillium</taxon>
    </lineage>
</organism>
<evidence type="ECO:0000313" key="5">
    <source>
        <dbReference type="EMBL" id="KAJ5525232.1"/>
    </source>
</evidence>
<dbReference type="GO" id="GO:0003676">
    <property type="term" value="F:nucleic acid binding"/>
    <property type="evidence" value="ECO:0007669"/>
    <property type="project" value="InterPro"/>
</dbReference>
<sequence length="222" mass="25185">MRPSKYSVPSYQFRATPPQVESLMKRKRHAIALRCEMVGVSNGRLALAFIGMIDFLTGDILINKYVRPAEKVVDWRSEVTGVTRLIMNRAIDDDEILEGWQEARQILWEFVDEDTVIVGHSLNFDLEALGICHTKVVDFAIVAAEAVSQPVSPTTSINRVWDLKALVKGFLTMDIEIGKSRHGALEGAYLARDVVIWCIRNPEQLKMWAEDARAEMEKQKIK</sequence>
<dbReference type="PANTHER" id="PTHR12801:SF114">
    <property type="entry name" value="EXONUCLEASE, PUTATIVE (AFU_ORTHOLOGUE AFUA_7G00870)-RELATED"/>
    <property type="match status" value="1"/>
</dbReference>
<dbReference type="EMBL" id="JAQIZZ010000008">
    <property type="protein sequence ID" value="KAJ5525232.1"/>
    <property type="molecule type" value="Genomic_DNA"/>
</dbReference>
<name>A0AAD6GAK8_9EURO</name>
<dbReference type="SUPFAM" id="SSF53098">
    <property type="entry name" value="Ribonuclease H-like"/>
    <property type="match status" value="1"/>
</dbReference>